<dbReference type="EMBL" id="JAAAMG010000014">
    <property type="protein sequence ID" value="NDW06092.1"/>
    <property type="molecule type" value="Genomic_DNA"/>
</dbReference>
<dbReference type="PANTHER" id="PTHR47739:SF1">
    <property type="entry name" value="TRNA1(VAL) (ADENINE(37)-N6)-METHYLTRANSFERASE"/>
    <property type="match status" value="1"/>
</dbReference>
<keyword evidence="1 4" id="KW-0489">Methyltransferase</keyword>
<name>A0A6N9T6A1_9HYPH</name>
<dbReference type="Gene3D" id="3.40.50.150">
    <property type="entry name" value="Vaccinia Virus protein VP39"/>
    <property type="match status" value="1"/>
</dbReference>
<dbReference type="InterPro" id="IPR007848">
    <property type="entry name" value="Small_mtfrase_dom"/>
</dbReference>
<dbReference type="InterPro" id="IPR002052">
    <property type="entry name" value="DNA_methylase_N6_adenine_CS"/>
</dbReference>
<evidence type="ECO:0000313" key="4">
    <source>
        <dbReference type="EMBL" id="NDW06092.1"/>
    </source>
</evidence>
<dbReference type="SUPFAM" id="SSF53335">
    <property type="entry name" value="S-adenosyl-L-methionine-dependent methyltransferases"/>
    <property type="match status" value="1"/>
</dbReference>
<dbReference type="AlphaFoldDB" id="A0A6N9T6A1"/>
<feature type="domain" description="Methyltransferase small" evidence="3">
    <location>
        <begin position="51"/>
        <end position="197"/>
    </location>
</feature>
<reference evidence="4 5" key="1">
    <citation type="submission" date="2020-01" db="EMBL/GenBank/DDBJ databases">
        <title>Jiella pacifica sp. nov.</title>
        <authorList>
            <person name="Xue Z."/>
            <person name="Zhu S."/>
            <person name="Chen J."/>
            <person name="Yang J."/>
        </authorList>
    </citation>
    <scope>NUCLEOTIDE SEQUENCE [LARGE SCALE GENOMIC DNA]</scope>
    <source>
        <strain evidence="4 5">40Bstr34</strain>
    </source>
</reference>
<evidence type="ECO:0000256" key="2">
    <source>
        <dbReference type="ARBA" id="ARBA00022691"/>
    </source>
</evidence>
<dbReference type="RefSeq" id="WP_163464628.1">
    <property type="nucleotide sequence ID" value="NZ_JAAAMG010000014.1"/>
</dbReference>
<dbReference type="GO" id="GO:0008170">
    <property type="term" value="F:N-methyltransferase activity"/>
    <property type="evidence" value="ECO:0007669"/>
    <property type="project" value="UniProtKB-ARBA"/>
</dbReference>
<gene>
    <name evidence="4" type="ORF">GTK09_16855</name>
</gene>
<evidence type="ECO:0000313" key="5">
    <source>
        <dbReference type="Proteomes" id="UP000469011"/>
    </source>
</evidence>
<proteinExistence type="predicted"/>
<dbReference type="Pfam" id="PF05175">
    <property type="entry name" value="MTS"/>
    <property type="match status" value="1"/>
</dbReference>
<organism evidence="4 5">
    <name type="scientific">Jiella pacifica</name>
    <dbReference type="NCBI Taxonomy" id="2696469"/>
    <lineage>
        <taxon>Bacteria</taxon>
        <taxon>Pseudomonadati</taxon>
        <taxon>Pseudomonadota</taxon>
        <taxon>Alphaproteobacteria</taxon>
        <taxon>Hyphomicrobiales</taxon>
        <taxon>Aurantimonadaceae</taxon>
        <taxon>Jiella</taxon>
    </lineage>
</organism>
<keyword evidence="2" id="KW-0949">S-adenosyl-L-methionine</keyword>
<dbReference type="PROSITE" id="PS00092">
    <property type="entry name" value="N6_MTASE"/>
    <property type="match status" value="1"/>
</dbReference>
<dbReference type="GO" id="GO:0008757">
    <property type="term" value="F:S-adenosylmethionine-dependent methyltransferase activity"/>
    <property type="evidence" value="ECO:0007669"/>
    <property type="project" value="UniProtKB-ARBA"/>
</dbReference>
<dbReference type="PANTHER" id="PTHR47739">
    <property type="entry name" value="TRNA1(VAL) (ADENINE(37)-N6)-METHYLTRANSFERASE"/>
    <property type="match status" value="1"/>
</dbReference>
<protein>
    <submittedName>
        <fullName evidence="4">Methyltransferase</fullName>
    </submittedName>
</protein>
<dbReference type="Proteomes" id="UP000469011">
    <property type="component" value="Unassembled WGS sequence"/>
</dbReference>
<sequence length="276" mass="28581">MTEIRPAMVADPFGDVTIDGRPVRLDAFHSGGFTVFQPKGWGYRSGLDAMLLSACVASGFAGRIADLGAGSGVVGFSAALRAPAATVTLAEAQPIMAALCRHSLALPQNAAFASRIAVTEIDIGAGRVPRGAAGLGDSAFDLVLTNPPFHPANHRRPPDPVRDKALFAQDGMSLGRWFAVAAALLAPKGRLVAVLRADRLGEVLQTLEARLGGVTVLPVHTRAGAPAERIVVTARRGTRAPLRLLEGIALEDAGGHPAELSEGIARGTATLPLAEM</sequence>
<keyword evidence="5" id="KW-1185">Reference proteome</keyword>
<keyword evidence="4" id="KW-0808">Transferase</keyword>
<evidence type="ECO:0000259" key="3">
    <source>
        <dbReference type="Pfam" id="PF05175"/>
    </source>
</evidence>
<evidence type="ECO:0000256" key="1">
    <source>
        <dbReference type="ARBA" id="ARBA00022603"/>
    </source>
</evidence>
<accession>A0A6N9T6A1</accession>
<dbReference type="CDD" id="cd02440">
    <property type="entry name" value="AdoMet_MTases"/>
    <property type="match status" value="1"/>
</dbReference>
<dbReference type="InterPro" id="IPR029063">
    <property type="entry name" value="SAM-dependent_MTases_sf"/>
</dbReference>
<dbReference type="InterPro" id="IPR050210">
    <property type="entry name" value="tRNA_Adenine-N(6)_MTase"/>
</dbReference>
<dbReference type="GO" id="GO:0032259">
    <property type="term" value="P:methylation"/>
    <property type="evidence" value="ECO:0007669"/>
    <property type="project" value="UniProtKB-KW"/>
</dbReference>
<comment type="caution">
    <text evidence="4">The sequence shown here is derived from an EMBL/GenBank/DDBJ whole genome shotgun (WGS) entry which is preliminary data.</text>
</comment>
<dbReference type="GO" id="GO:0003676">
    <property type="term" value="F:nucleic acid binding"/>
    <property type="evidence" value="ECO:0007669"/>
    <property type="project" value="InterPro"/>
</dbReference>